<evidence type="ECO:0000256" key="7">
    <source>
        <dbReference type="ARBA" id="ARBA00023136"/>
    </source>
</evidence>
<dbReference type="PANTHER" id="PTHR43302:SF5">
    <property type="entry name" value="TRANSPORTER ARSB-RELATED"/>
    <property type="match status" value="1"/>
</dbReference>
<keyword evidence="5" id="KW-0677">Repeat</keyword>
<dbReference type="InterPro" id="IPR004680">
    <property type="entry name" value="Cit_transptr-like_dom"/>
</dbReference>
<feature type="transmembrane region" description="Helical" evidence="8">
    <location>
        <begin position="214"/>
        <end position="236"/>
    </location>
</feature>
<dbReference type="GO" id="GO:0005886">
    <property type="term" value="C:plasma membrane"/>
    <property type="evidence" value="ECO:0007669"/>
    <property type="project" value="UniProtKB-SubCell"/>
</dbReference>
<evidence type="ECO:0000256" key="4">
    <source>
        <dbReference type="ARBA" id="ARBA00022692"/>
    </source>
</evidence>
<feature type="transmembrane region" description="Helical" evidence="8">
    <location>
        <begin position="486"/>
        <end position="506"/>
    </location>
</feature>
<protein>
    <recommendedName>
        <fullName evidence="13">Citrate transporter-like domain-containing protein</fullName>
    </recommendedName>
</protein>
<keyword evidence="4 8" id="KW-0812">Transmembrane</keyword>
<evidence type="ECO:0000259" key="10">
    <source>
        <dbReference type="Pfam" id="PF24883"/>
    </source>
</evidence>
<evidence type="ECO:0000256" key="3">
    <source>
        <dbReference type="ARBA" id="ARBA00022475"/>
    </source>
</evidence>
<dbReference type="Gene3D" id="3.40.50.300">
    <property type="entry name" value="P-loop containing nucleotide triphosphate hydrolases"/>
    <property type="match status" value="1"/>
</dbReference>
<evidence type="ECO:0000256" key="2">
    <source>
        <dbReference type="ARBA" id="ARBA00022448"/>
    </source>
</evidence>
<feature type="domain" description="Citrate transporter-like" evidence="9">
    <location>
        <begin position="48"/>
        <end position="241"/>
    </location>
</feature>
<feature type="transmembrane region" description="Helical" evidence="8">
    <location>
        <begin position="160"/>
        <end position="184"/>
    </location>
</feature>
<comment type="caution">
    <text evidence="11">The sequence shown here is derived from an EMBL/GenBank/DDBJ whole genome shotgun (WGS) entry which is preliminary data.</text>
</comment>
<feature type="transmembrane region" description="Helical" evidence="8">
    <location>
        <begin position="448"/>
        <end position="474"/>
    </location>
</feature>
<feature type="non-terminal residue" evidence="11">
    <location>
        <position position="723"/>
    </location>
</feature>
<dbReference type="EMBL" id="SDEE01001179">
    <property type="protein sequence ID" value="RXW12621.1"/>
    <property type="molecule type" value="Genomic_DNA"/>
</dbReference>
<name>A0A4Q2D2R1_9AGAR</name>
<dbReference type="InterPro" id="IPR027417">
    <property type="entry name" value="P-loop_NTPase"/>
</dbReference>
<organism evidence="11 12">
    <name type="scientific">Candolleomyces aberdarensis</name>
    <dbReference type="NCBI Taxonomy" id="2316362"/>
    <lineage>
        <taxon>Eukaryota</taxon>
        <taxon>Fungi</taxon>
        <taxon>Dikarya</taxon>
        <taxon>Basidiomycota</taxon>
        <taxon>Agaricomycotina</taxon>
        <taxon>Agaricomycetes</taxon>
        <taxon>Agaricomycetidae</taxon>
        <taxon>Agaricales</taxon>
        <taxon>Agaricineae</taxon>
        <taxon>Psathyrellaceae</taxon>
        <taxon>Candolleomyces</taxon>
    </lineage>
</organism>
<proteinExistence type="predicted"/>
<dbReference type="OrthoDB" id="442352at2759"/>
<evidence type="ECO:0000313" key="11">
    <source>
        <dbReference type="EMBL" id="RXW12621.1"/>
    </source>
</evidence>
<keyword evidence="2" id="KW-0813">Transport</keyword>
<sequence>MAIMILWASQCLGATQIRNGIVGTGTLLDDSQKAPLLTVHPDNIKPYNILILIVSLAYIAVTLDVTGIPQAAAFWVRKRGGLNGRKIYLYFYLLVTLISIIVGSEPAILSTTVFLVYYTTATEINPDAWLISEFAAANTASMVLFVGNPSNVIICEGFQINIAAFTAYTIIPFITCSIACYLVLMLQYWNEKHIPQRIDVPEHLNPPKILRDRVGATFGGIWLATCLIMVMVLSFFHVDVWKIMLPFAGGKFIFDICWDHYRYSTGKIPKLDESQPRDDVKFADDSMGTTFTTSSLGNDFERTVPSPPSIDSDSTATSNLPSRLKNALLLNLIHLHLKLTRNYQKLAAHFPTFFTVLPRLPFGLVPFTFSQFILLEALQHQGWIDIFARWFVIASNKQIIPIVWLVGVLGVILCNISGTSIGATILLTKIIRASDLPESTARAAAVSLAVASNIGAVNITFSASLPGLLWVSILKNKGIQFKQWKFAKWNTLPLVAMMGAGLGVLVTRSEDKTLVELLQPIPDASYTRDRRVSPPNSACLPGTRKVVIKVILTWVSSSVLFQRKHIFYLYGYAGSGKSAIAQENAGDRSQIGRLPDTLACQLATALPETAPLIRAAIDGDPELVSAQSRLVLGARLQALVYGPFKTVVERDSLSQNSLSYPYLIVIDGLDECEDKDGVQEFLDCTLKFFKHKPSIPLRIVITSRVEQHIHSCLNGGGVRLKDL</sequence>
<keyword evidence="3" id="KW-1003">Cell membrane</keyword>
<accession>A0A4Q2D2R1</accession>
<reference evidence="11 12" key="1">
    <citation type="submission" date="2019-01" db="EMBL/GenBank/DDBJ databases">
        <title>Draft genome sequence of Psathyrella aberdarensis IHI B618.</title>
        <authorList>
            <person name="Buettner E."/>
            <person name="Kellner H."/>
        </authorList>
    </citation>
    <scope>NUCLEOTIDE SEQUENCE [LARGE SCALE GENOMIC DNA]</scope>
    <source>
        <strain evidence="11 12">IHI B618</strain>
    </source>
</reference>
<evidence type="ECO:0000256" key="6">
    <source>
        <dbReference type="ARBA" id="ARBA00022989"/>
    </source>
</evidence>
<evidence type="ECO:0000256" key="8">
    <source>
        <dbReference type="SAM" id="Phobius"/>
    </source>
</evidence>
<feature type="domain" description="Nephrocystin 3-like N-terminal" evidence="10">
    <location>
        <begin position="587"/>
        <end position="704"/>
    </location>
</feature>
<evidence type="ECO:0000259" key="9">
    <source>
        <dbReference type="Pfam" id="PF03600"/>
    </source>
</evidence>
<dbReference type="STRING" id="2316362.A0A4Q2D2R1"/>
<dbReference type="GO" id="GO:0055085">
    <property type="term" value="P:transmembrane transport"/>
    <property type="evidence" value="ECO:0007669"/>
    <property type="project" value="InterPro"/>
</dbReference>
<keyword evidence="6 8" id="KW-1133">Transmembrane helix</keyword>
<gene>
    <name evidence="11" type="ORF">EST38_g13232</name>
</gene>
<feature type="transmembrane region" description="Helical" evidence="8">
    <location>
        <begin position="49"/>
        <end position="76"/>
    </location>
</feature>
<dbReference type="InterPro" id="IPR056884">
    <property type="entry name" value="NPHP3-like_N"/>
</dbReference>
<evidence type="ECO:0008006" key="13">
    <source>
        <dbReference type="Google" id="ProtNLM"/>
    </source>
</evidence>
<feature type="transmembrane region" description="Helical" evidence="8">
    <location>
        <begin position="402"/>
        <end position="428"/>
    </location>
</feature>
<keyword evidence="12" id="KW-1185">Reference proteome</keyword>
<dbReference type="Proteomes" id="UP000290288">
    <property type="component" value="Unassembled WGS sequence"/>
</dbReference>
<dbReference type="SUPFAM" id="SSF52540">
    <property type="entry name" value="P-loop containing nucleoside triphosphate hydrolases"/>
    <property type="match status" value="1"/>
</dbReference>
<dbReference type="Pfam" id="PF24883">
    <property type="entry name" value="NPHP3_N"/>
    <property type="match status" value="1"/>
</dbReference>
<evidence type="ECO:0000313" key="12">
    <source>
        <dbReference type="Proteomes" id="UP000290288"/>
    </source>
</evidence>
<feature type="transmembrane region" description="Helical" evidence="8">
    <location>
        <begin position="129"/>
        <end position="148"/>
    </location>
</feature>
<feature type="transmembrane region" description="Helical" evidence="8">
    <location>
        <begin position="88"/>
        <end position="117"/>
    </location>
</feature>
<comment type="subcellular location">
    <subcellularLocation>
        <location evidence="1">Cell membrane</location>
        <topology evidence="1">Multi-pass membrane protein</topology>
    </subcellularLocation>
</comment>
<dbReference type="AlphaFoldDB" id="A0A4Q2D2R1"/>
<keyword evidence="7 8" id="KW-0472">Membrane</keyword>
<dbReference type="Pfam" id="PF03600">
    <property type="entry name" value="CitMHS"/>
    <property type="match status" value="1"/>
</dbReference>
<dbReference type="PANTHER" id="PTHR43302">
    <property type="entry name" value="TRANSPORTER ARSB-RELATED"/>
    <property type="match status" value="1"/>
</dbReference>
<evidence type="ECO:0000256" key="1">
    <source>
        <dbReference type="ARBA" id="ARBA00004651"/>
    </source>
</evidence>
<evidence type="ECO:0000256" key="5">
    <source>
        <dbReference type="ARBA" id="ARBA00022737"/>
    </source>
</evidence>